<name>A0ABU8VBQ7_9BURK</name>
<dbReference type="Proteomes" id="UP001365846">
    <property type="component" value="Unassembled WGS sequence"/>
</dbReference>
<gene>
    <name evidence="2" type="ORF">WKW77_08435</name>
</gene>
<evidence type="ECO:0008006" key="4">
    <source>
        <dbReference type="Google" id="ProtNLM"/>
    </source>
</evidence>
<comment type="caution">
    <text evidence="2">The sequence shown here is derived from an EMBL/GenBank/DDBJ whole genome shotgun (WGS) entry which is preliminary data.</text>
</comment>
<dbReference type="PROSITE" id="PS51257">
    <property type="entry name" value="PROKAR_LIPOPROTEIN"/>
    <property type="match status" value="1"/>
</dbReference>
<protein>
    <recommendedName>
        <fullName evidence="4">Lipoprotein transmembrane</fullName>
    </recommendedName>
</protein>
<evidence type="ECO:0000256" key="1">
    <source>
        <dbReference type="SAM" id="SignalP"/>
    </source>
</evidence>
<dbReference type="EMBL" id="JBBKZU010000003">
    <property type="protein sequence ID" value="MEJ8811094.1"/>
    <property type="molecule type" value="Genomic_DNA"/>
</dbReference>
<reference evidence="2 3" key="1">
    <citation type="submission" date="2024-03" db="EMBL/GenBank/DDBJ databases">
        <title>Novel species of the genus Variovorax.</title>
        <authorList>
            <person name="Liu Q."/>
            <person name="Xin Y.-H."/>
        </authorList>
    </citation>
    <scope>NUCLEOTIDE SEQUENCE [LARGE SCALE GENOMIC DNA]</scope>
    <source>
        <strain evidence="2 3">KACC 18899</strain>
    </source>
</reference>
<accession>A0ABU8VBQ7</accession>
<proteinExistence type="predicted"/>
<dbReference type="RefSeq" id="WP_340356408.1">
    <property type="nucleotide sequence ID" value="NZ_JBBKZU010000003.1"/>
</dbReference>
<feature type="chain" id="PRO_5046473779" description="Lipoprotein transmembrane" evidence="1">
    <location>
        <begin position="20"/>
        <end position="165"/>
    </location>
</feature>
<organism evidence="2 3">
    <name type="scientific">Variovorax ureilyticus</name>
    <dbReference type="NCBI Taxonomy" id="1836198"/>
    <lineage>
        <taxon>Bacteria</taxon>
        <taxon>Pseudomonadati</taxon>
        <taxon>Pseudomonadota</taxon>
        <taxon>Betaproteobacteria</taxon>
        <taxon>Burkholderiales</taxon>
        <taxon>Comamonadaceae</taxon>
        <taxon>Variovorax</taxon>
    </lineage>
</organism>
<sequence>MTWSRAATVIVVLCSALLAGCASDPSRLPLGVDRAQALQQLGPPTSVYPMPDGGQRLQYSYGPAGFAVFNVDVDATGHVRSVRQELNEGLFGSTIRPGEWRVEDVLRTYGPPYEQSRVTSFDGVVWSWRYLQINNRRFLYIYIDPTGRVDHYNVGDDLLDRRWRW</sequence>
<feature type="signal peptide" evidence="1">
    <location>
        <begin position="1"/>
        <end position="19"/>
    </location>
</feature>
<evidence type="ECO:0000313" key="3">
    <source>
        <dbReference type="Proteomes" id="UP001365846"/>
    </source>
</evidence>
<evidence type="ECO:0000313" key="2">
    <source>
        <dbReference type="EMBL" id="MEJ8811094.1"/>
    </source>
</evidence>
<keyword evidence="3" id="KW-1185">Reference proteome</keyword>
<keyword evidence="1" id="KW-0732">Signal</keyword>